<dbReference type="GO" id="GO:0016020">
    <property type="term" value="C:membrane"/>
    <property type="evidence" value="ECO:0007669"/>
    <property type="project" value="UniProtKB-SubCell"/>
</dbReference>
<keyword evidence="4 5" id="KW-0472">Membrane</keyword>
<evidence type="ECO:0000256" key="1">
    <source>
        <dbReference type="ARBA" id="ARBA00004141"/>
    </source>
</evidence>
<gene>
    <name evidence="7" type="primary">SLC17A5</name>
    <name evidence="7" type="ORF">TNIN_124381</name>
</gene>
<evidence type="ECO:0000256" key="2">
    <source>
        <dbReference type="ARBA" id="ARBA00022692"/>
    </source>
</evidence>
<dbReference type="PROSITE" id="PS50850">
    <property type="entry name" value="MFS"/>
    <property type="match status" value="1"/>
</dbReference>
<evidence type="ECO:0000313" key="7">
    <source>
        <dbReference type="EMBL" id="GFY71229.1"/>
    </source>
</evidence>
<keyword evidence="3 5" id="KW-1133">Transmembrane helix</keyword>
<dbReference type="Proteomes" id="UP000886998">
    <property type="component" value="Unassembled WGS sequence"/>
</dbReference>
<evidence type="ECO:0000259" key="6">
    <source>
        <dbReference type="PROSITE" id="PS50850"/>
    </source>
</evidence>
<evidence type="ECO:0000256" key="5">
    <source>
        <dbReference type="SAM" id="Phobius"/>
    </source>
</evidence>
<dbReference type="InterPro" id="IPR036259">
    <property type="entry name" value="MFS_trans_sf"/>
</dbReference>
<dbReference type="Pfam" id="PF07690">
    <property type="entry name" value="MFS_1"/>
    <property type="match status" value="1"/>
</dbReference>
<dbReference type="Gene3D" id="2.40.70.10">
    <property type="entry name" value="Acid Proteases"/>
    <property type="match status" value="1"/>
</dbReference>
<organism evidence="7 8">
    <name type="scientific">Trichonephila inaurata madagascariensis</name>
    <dbReference type="NCBI Taxonomy" id="2747483"/>
    <lineage>
        <taxon>Eukaryota</taxon>
        <taxon>Metazoa</taxon>
        <taxon>Ecdysozoa</taxon>
        <taxon>Arthropoda</taxon>
        <taxon>Chelicerata</taxon>
        <taxon>Arachnida</taxon>
        <taxon>Araneae</taxon>
        <taxon>Araneomorphae</taxon>
        <taxon>Entelegynae</taxon>
        <taxon>Araneoidea</taxon>
        <taxon>Nephilidae</taxon>
        <taxon>Trichonephila</taxon>
        <taxon>Trichonephila inaurata</taxon>
    </lineage>
</organism>
<dbReference type="InterPro" id="IPR050382">
    <property type="entry name" value="MFS_Na/Anion_cotransporter"/>
</dbReference>
<reference evidence="7" key="1">
    <citation type="submission" date="2020-08" db="EMBL/GenBank/DDBJ databases">
        <title>Multicomponent nature underlies the extraordinary mechanical properties of spider dragline silk.</title>
        <authorList>
            <person name="Kono N."/>
            <person name="Nakamura H."/>
            <person name="Mori M."/>
            <person name="Yoshida Y."/>
            <person name="Ohtoshi R."/>
            <person name="Malay A.D."/>
            <person name="Moran D.A.P."/>
            <person name="Tomita M."/>
            <person name="Numata K."/>
            <person name="Arakawa K."/>
        </authorList>
    </citation>
    <scope>NUCLEOTIDE SEQUENCE</scope>
</reference>
<feature type="transmembrane region" description="Helical" evidence="5">
    <location>
        <begin position="316"/>
        <end position="348"/>
    </location>
</feature>
<dbReference type="GO" id="GO:0022857">
    <property type="term" value="F:transmembrane transporter activity"/>
    <property type="evidence" value="ECO:0007669"/>
    <property type="project" value="InterPro"/>
</dbReference>
<evidence type="ECO:0000313" key="8">
    <source>
        <dbReference type="Proteomes" id="UP000886998"/>
    </source>
</evidence>
<dbReference type="Gene3D" id="1.20.1250.20">
    <property type="entry name" value="MFS general substrate transporter like domains"/>
    <property type="match status" value="2"/>
</dbReference>
<evidence type="ECO:0000256" key="3">
    <source>
        <dbReference type="ARBA" id="ARBA00022989"/>
    </source>
</evidence>
<feature type="domain" description="Major facilitator superfamily (MFS) profile" evidence="6">
    <location>
        <begin position="1"/>
        <end position="435"/>
    </location>
</feature>
<feature type="transmembrane region" description="Helical" evidence="5">
    <location>
        <begin position="140"/>
        <end position="162"/>
    </location>
</feature>
<comment type="subcellular location">
    <subcellularLocation>
        <location evidence="1">Membrane</location>
        <topology evidence="1">Multi-pass membrane protein</topology>
    </subcellularLocation>
</comment>
<evidence type="ECO:0000256" key="4">
    <source>
        <dbReference type="ARBA" id="ARBA00023136"/>
    </source>
</evidence>
<feature type="transmembrane region" description="Helical" evidence="5">
    <location>
        <begin position="174"/>
        <end position="194"/>
    </location>
</feature>
<feature type="transmembrane region" description="Helical" evidence="5">
    <location>
        <begin position="275"/>
        <end position="295"/>
    </location>
</feature>
<dbReference type="SUPFAM" id="SSF50630">
    <property type="entry name" value="Acid proteases"/>
    <property type="match status" value="1"/>
</dbReference>
<accession>A0A8X6YGX5</accession>
<dbReference type="SUPFAM" id="SSF103473">
    <property type="entry name" value="MFS general substrate transporter"/>
    <property type="match status" value="1"/>
</dbReference>
<protein>
    <recommendedName>
        <fullName evidence="6">Major facilitator superfamily (MFS) profile domain-containing protein</fullName>
    </recommendedName>
</protein>
<keyword evidence="2 5" id="KW-0812">Transmembrane</keyword>
<feature type="transmembrane region" description="Helical" evidence="5">
    <location>
        <begin position="735"/>
        <end position="754"/>
    </location>
</feature>
<feature type="transmembrane region" description="Helical" evidence="5">
    <location>
        <begin position="231"/>
        <end position="255"/>
    </location>
</feature>
<keyword evidence="8" id="KW-1185">Reference proteome</keyword>
<dbReference type="FunFam" id="1.20.1250.20:FF:000532">
    <property type="entry name" value="SLC (SoLute Carrier) homolog"/>
    <property type="match status" value="1"/>
</dbReference>
<dbReference type="OrthoDB" id="2985014at2759"/>
<dbReference type="PANTHER" id="PTHR11662:SF399">
    <property type="entry name" value="FI19708P1-RELATED"/>
    <property type="match status" value="1"/>
</dbReference>
<feature type="transmembrane region" description="Helical" evidence="5">
    <location>
        <begin position="52"/>
        <end position="72"/>
    </location>
</feature>
<dbReference type="EMBL" id="BMAV01018684">
    <property type="protein sequence ID" value="GFY71229.1"/>
    <property type="molecule type" value="Genomic_DNA"/>
</dbReference>
<sequence length="778" mass="86249">MVAMVNTSEIVTRTNISYADECPNLTDEDEDIRNSRYSKSEQYNWDAKTQGLIMSSFFYAYFVTVLTGGYIAKNFGAKRVFGGGVLLTSVLTLLTPAAVRWGTIPFIVARALEGIGEGLTYPSMNTMVSRWAPKLERSRISSAVFSGCPLGTVVSLSVSGWLCGLDFLGGWPAVFYVFGTCGCIWFILWCIFIYDSPDIHPSISEEELSLYYQTEDDKISHMDLDVPWKKILTSVPMLGLLIGHIGIYFGLTVLVTEIPNYLNTVLHFGVEASGLVTGLPNILEAFGGVSASFLADKMISSKKFTVTVVRKIFNSIAMYGSGLFILGVTASGCNLPLIIVLYSLLLFVNGFKYSGLNVTHVDMCPPLAVKTMAYLAKARKDDLKTLATELGLEIGEMMRVIDFKNLILTSKDYDEQFTKTLLETIIETRVQAERDEKEENDYKRKQEGLVLELERMKLSMTATSTNTSATAAEKINIQHLIPRFVENSDISTYLKIFERQCEQVNIDEVDYVTHLLPICGKPGYTKSKCPDCKPSKGDPAHFGILKVSSLSPSNRNAVLRISINGVSGTAFADSGASHSIAGATLYTILLQQGAAFEKTSISLSFADGLVTQKEVLRTFQTVLLEGRKFKTPFIILPDAKNNSTLLGVDFLEKAGIVLNFQKNCWTFCDDSRKSYNFVTPYQSTSVNVRPVAINNCQLREDEGQELLGSQRAELDSLLKNHHSIFEGTRANWNKVFFVTAGIYFITSTVFNLLVSAELQDWNTKKVTEKEPKTVEAKS</sequence>
<proteinExistence type="predicted"/>
<dbReference type="InterPro" id="IPR011701">
    <property type="entry name" value="MFS"/>
</dbReference>
<dbReference type="PANTHER" id="PTHR11662">
    <property type="entry name" value="SOLUTE CARRIER FAMILY 17"/>
    <property type="match status" value="1"/>
</dbReference>
<dbReference type="GO" id="GO:0006820">
    <property type="term" value="P:monoatomic anion transport"/>
    <property type="evidence" value="ECO:0007669"/>
    <property type="project" value="TreeGrafter"/>
</dbReference>
<name>A0A8X6YGX5_9ARAC</name>
<dbReference type="AlphaFoldDB" id="A0A8X6YGX5"/>
<dbReference type="InterPro" id="IPR021109">
    <property type="entry name" value="Peptidase_aspartic_dom_sf"/>
</dbReference>
<comment type="caution">
    <text evidence="7">The sequence shown here is derived from an EMBL/GenBank/DDBJ whole genome shotgun (WGS) entry which is preliminary data.</text>
</comment>
<dbReference type="InterPro" id="IPR020846">
    <property type="entry name" value="MFS_dom"/>
</dbReference>